<gene>
    <name evidence="8" type="ORF">AMPC_02610</name>
</gene>
<keyword evidence="6" id="KW-1133">Transmembrane helix</keyword>
<keyword evidence="6" id="KW-0812">Transmembrane</keyword>
<dbReference type="RefSeq" id="WP_248343750.1">
    <property type="nucleotide sequence ID" value="NZ_AP025592.1"/>
</dbReference>
<feature type="transmembrane region" description="Helical" evidence="6">
    <location>
        <begin position="366"/>
        <end position="388"/>
    </location>
</feature>
<dbReference type="InterPro" id="IPR000719">
    <property type="entry name" value="Prot_kinase_dom"/>
</dbReference>
<dbReference type="Proteomes" id="UP001162734">
    <property type="component" value="Chromosome"/>
</dbReference>
<feature type="compositionally biased region" description="Basic and acidic residues" evidence="5">
    <location>
        <begin position="314"/>
        <end position="329"/>
    </location>
</feature>
<keyword evidence="3" id="KW-0418">Kinase</keyword>
<dbReference type="PROSITE" id="PS50011">
    <property type="entry name" value="PROTEIN_KINASE_DOM"/>
    <property type="match status" value="1"/>
</dbReference>
<evidence type="ECO:0000313" key="9">
    <source>
        <dbReference type="Proteomes" id="UP001162734"/>
    </source>
</evidence>
<feature type="compositionally biased region" description="Low complexity" evidence="5">
    <location>
        <begin position="342"/>
        <end position="358"/>
    </location>
</feature>
<evidence type="ECO:0000256" key="5">
    <source>
        <dbReference type="SAM" id="MobiDB-lite"/>
    </source>
</evidence>
<reference evidence="9" key="1">
    <citation type="journal article" date="2022" name="Int. J. Syst. Evol. Microbiol.">
        <title>Anaeromyxobacter oryzae sp. nov., Anaeromyxobacter diazotrophicus sp. nov. and Anaeromyxobacter paludicola sp. nov., isolated from paddy soils.</title>
        <authorList>
            <person name="Itoh H."/>
            <person name="Xu Z."/>
            <person name="Mise K."/>
            <person name="Masuda Y."/>
            <person name="Ushijima N."/>
            <person name="Hayakawa C."/>
            <person name="Shiratori Y."/>
            <person name="Senoo K."/>
        </authorList>
    </citation>
    <scope>NUCLEOTIDE SEQUENCE [LARGE SCALE GENOMIC DNA]</scope>
    <source>
        <strain evidence="9">Red630</strain>
    </source>
</reference>
<accession>A0ABN6N1V3</accession>
<feature type="domain" description="Protein kinase" evidence="7">
    <location>
        <begin position="8"/>
        <end position="278"/>
    </location>
</feature>
<evidence type="ECO:0000256" key="3">
    <source>
        <dbReference type="ARBA" id="ARBA00022777"/>
    </source>
</evidence>
<dbReference type="Gene3D" id="3.30.200.20">
    <property type="entry name" value="Phosphorylase Kinase, domain 1"/>
    <property type="match status" value="1"/>
</dbReference>
<dbReference type="InterPro" id="IPR008266">
    <property type="entry name" value="Tyr_kinase_AS"/>
</dbReference>
<feature type="region of interest" description="Disordered" evidence="5">
    <location>
        <begin position="302"/>
        <end position="358"/>
    </location>
</feature>
<sequence length="546" mass="57034">MPGTFGKYRVVAPLASGGMADVYRAELPGPGGFVKEVALKVVRGGGDAAAVAMFVQEARLASRLGHANIVQVLDFGREGDRWFIAMELVRGHSLRQVVERCRAEGVRFGLPRAVQVGIEVARALAYAHRLREEGRPAGLVHRDVSPQNVLVSFEGEVKLADFGIARAVSAGELTAPGTLKGKLAYMAPEQARAEPVDGRADVFALGVVLWELCAGRRLFARDGDAATLAAVTSGEPISRPSEWNELVPPALDEAIASALARDPARRTGSAEALERELAEVRHAQGWRPEDVDLRPLMRRLFPDGAAGPTLPRARRAEAEPEAPGGRERTAVMPAARRGGGEPAAAAPAEPTEAPTLTLADRRRPRAALLAAGALVALGAAGLGWRALAPGRRRADLPRPAGSAAVASPPSAEPTRPEPTPAAAATAVTGASPEPTAVAAPGPDAAAAVAAPRPSSAPATSPAAPPALVPASPPAATDRDPATLTVNAWPWATVHVDGEVVGETPRQLRLAPGRHRIELTHPRLPSVVRELELAPGARRTWSATLKR</sequence>
<dbReference type="EMBL" id="AP025592">
    <property type="protein sequence ID" value="BDG07148.1"/>
    <property type="molecule type" value="Genomic_DNA"/>
</dbReference>
<dbReference type="InterPro" id="IPR011009">
    <property type="entry name" value="Kinase-like_dom_sf"/>
</dbReference>
<keyword evidence="4" id="KW-0067">ATP-binding</keyword>
<dbReference type="PROSITE" id="PS00109">
    <property type="entry name" value="PROTEIN_KINASE_TYR"/>
    <property type="match status" value="1"/>
</dbReference>
<protein>
    <recommendedName>
        <fullName evidence="7">Protein kinase domain-containing protein</fullName>
    </recommendedName>
</protein>
<dbReference type="SUPFAM" id="SSF56112">
    <property type="entry name" value="Protein kinase-like (PK-like)"/>
    <property type="match status" value="1"/>
</dbReference>
<evidence type="ECO:0000256" key="1">
    <source>
        <dbReference type="ARBA" id="ARBA00022679"/>
    </source>
</evidence>
<organism evidence="8 9">
    <name type="scientific">Anaeromyxobacter paludicola</name>
    <dbReference type="NCBI Taxonomy" id="2918171"/>
    <lineage>
        <taxon>Bacteria</taxon>
        <taxon>Pseudomonadati</taxon>
        <taxon>Myxococcota</taxon>
        <taxon>Myxococcia</taxon>
        <taxon>Myxococcales</taxon>
        <taxon>Cystobacterineae</taxon>
        <taxon>Anaeromyxobacteraceae</taxon>
        <taxon>Anaeromyxobacter</taxon>
    </lineage>
</organism>
<feature type="region of interest" description="Disordered" evidence="5">
    <location>
        <begin position="393"/>
        <end position="480"/>
    </location>
</feature>
<evidence type="ECO:0000313" key="8">
    <source>
        <dbReference type="EMBL" id="BDG07148.1"/>
    </source>
</evidence>
<keyword evidence="6" id="KW-0472">Membrane</keyword>
<dbReference type="PANTHER" id="PTHR43289">
    <property type="entry name" value="MITOGEN-ACTIVATED PROTEIN KINASE KINASE KINASE 20-RELATED"/>
    <property type="match status" value="1"/>
</dbReference>
<dbReference type="CDD" id="cd14014">
    <property type="entry name" value="STKc_PknB_like"/>
    <property type="match status" value="1"/>
</dbReference>
<evidence type="ECO:0000259" key="7">
    <source>
        <dbReference type="PROSITE" id="PS50011"/>
    </source>
</evidence>
<evidence type="ECO:0000256" key="2">
    <source>
        <dbReference type="ARBA" id="ARBA00022741"/>
    </source>
</evidence>
<dbReference type="Gene3D" id="1.10.510.10">
    <property type="entry name" value="Transferase(Phosphotransferase) domain 1"/>
    <property type="match status" value="1"/>
</dbReference>
<evidence type="ECO:0000256" key="6">
    <source>
        <dbReference type="SAM" id="Phobius"/>
    </source>
</evidence>
<feature type="compositionally biased region" description="Low complexity" evidence="5">
    <location>
        <begin position="420"/>
        <end position="461"/>
    </location>
</feature>
<feature type="compositionally biased region" description="Low complexity" evidence="5">
    <location>
        <begin position="397"/>
        <end position="413"/>
    </location>
</feature>
<keyword evidence="1" id="KW-0808">Transferase</keyword>
<keyword evidence="9" id="KW-1185">Reference proteome</keyword>
<feature type="compositionally biased region" description="Pro residues" evidence="5">
    <location>
        <begin position="462"/>
        <end position="472"/>
    </location>
</feature>
<dbReference type="Pfam" id="PF00069">
    <property type="entry name" value="Pkinase"/>
    <property type="match status" value="1"/>
</dbReference>
<keyword evidence="2" id="KW-0547">Nucleotide-binding</keyword>
<evidence type="ECO:0000256" key="4">
    <source>
        <dbReference type="ARBA" id="ARBA00022840"/>
    </source>
</evidence>
<proteinExistence type="predicted"/>
<dbReference type="PANTHER" id="PTHR43289:SF6">
    <property type="entry name" value="SERINE_THREONINE-PROTEIN KINASE NEKL-3"/>
    <property type="match status" value="1"/>
</dbReference>
<name>A0ABN6N1V3_9BACT</name>